<dbReference type="Gene3D" id="4.10.280.10">
    <property type="entry name" value="Helix-loop-helix DNA-binding domain"/>
    <property type="match status" value="1"/>
</dbReference>
<proteinExistence type="predicted"/>
<dbReference type="GO" id="GO:0046983">
    <property type="term" value="F:protein dimerization activity"/>
    <property type="evidence" value="ECO:0007669"/>
    <property type="project" value="InterPro"/>
</dbReference>
<sequence length="211" mass="24006">EHRRVCHINAEQKRRCNIKNGFDTLHGAAASSHGKASDVSKAAMLHRGAEYIRQLRQERQQQQEEMDQLKQNIETLNAAISGCQALLPANGAPVSRQRNNRMREMFDEWVRVRTLQNWKFWIFSILIQPLLESYSTALSAATYEDLWQSVLNWVDQYCSLIALRPVVFNSLRNLSKTTDIIANPSRLPAEATQAACNPDRTTTPNNLPSTT</sequence>
<keyword evidence="6" id="KW-0175">Coiled coil</keyword>
<keyword evidence="4" id="KW-0804">Transcription</keyword>
<evidence type="ECO:0000256" key="2">
    <source>
        <dbReference type="ARBA" id="ARBA00023015"/>
    </source>
</evidence>
<evidence type="ECO:0000256" key="3">
    <source>
        <dbReference type="ARBA" id="ARBA00023125"/>
    </source>
</evidence>
<dbReference type="GO" id="GO:0000978">
    <property type="term" value="F:RNA polymerase II cis-regulatory region sequence-specific DNA binding"/>
    <property type="evidence" value="ECO:0000318"/>
    <property type="project" value="GO_Central"/>
</dbReference>
<dbReference type="eggNOG" id="KOG3582">
    <property type="taxonomic scope" value="Eukaryota"/>
</dbReference>
<comment type="subcellular location">
    <subcellularLocation>
        <location evidence="1">Nucleus</location>
    </subcellularLocation>
</comment>
<dbReference type="HOGENOM" id="CLU_119834_0_0_1"/>
<protein>
    <recommendedName>
        <fullName evidence="8">BHLH domain-containing protein</fullName>
    </recommendedName>
</protein>
<dbReference type="AlphaFoldDB" id="E9GZ62"/>
<dbReference type="CDD" id="cd11405">
    <property type="entry name" value="bHLHzip_MLXIP_like"/>
    <property type="match status" value="1"/>
</dbReference>
<keyword evidence="3" id="KW-0238">DNA-binding</keyword>
<dbReference type="OrthoDB" id="6022628at2759"/>
<name>E9GZ62_DAPPU</name>
<evidence type="ECO:0000256" key="4">
    <source>
        <dbReference type="ARBA" id="ARBA00023163"/>
    </source>
</evidence>
<feature type="coiled-coil region" evidence="6">
    <location>
        <begin position="52"/>
        <end position="86"/>
    </location>
</feature>
<dbReference type="GO" id="GO:0006357">
    <property type="term" value="P:regulation of transcription by RNA polymerase II"/>
    <property type="evidence" value="ECO:0000318"/>
    <property type="project" value="GO_Central"/>
</dbReference>
<keyword evidence="2" id="KW-0805">Transcription regulation</keyword>
<accession>E9GZ62</accession>
<evidence type="ECO:0000256" key="1">
    <source>
        <dbReference type="ARBA" id="ARBA00004123"/>
    </source>
</evidence>
<dbReference type="PANTHER" id="PTHR15741:SF37">
    <property type="entry name" value="LD38259P"/>
    <property type="match status" value="1"/>
</dbReference>
<reference evidence="9 10" key="1">
    <citation type="journal article" date="2011" name="Science">
        <title>The ecoresponsive genome of Daphnia pulex.</title>
        <authorList>
            <person name="Colbourne J.K."/>
            <person name="Pfrender M.E."/>
            <person name="Gilbert D."/>
            <person name="Thomas W.K."/>
            <person name="Tucker A."/>
            <person name="Oakley T.H."/>
            <person name="Tokishita S."/>
            <person name="Aerts A."/>
            <person name="Arnold G.J."/>
            <person name="Basu M.K."/>
            <person name="Bauer D.J."/>
            <person name="Caceres C.E."/>
            <person name="Carmel L."/>
            <person name="Casola C."/>
            <person name="Choi J.H."/>
            <person name="Detter J.C."/>
            <person name="Dong Q."/>
            <person name="Dusheyko S."/>
            <person name="Eads B.D."/>
            <person name="Frohlich T."/>
            <person name="Geiler-Samerotte K.A."/>
            <person name="Gerlach D."/>
            <person name="Hatcher P."/>
            <person name="Jogdeo S."/>
            <person name="Krijgsveld J."/>
            <person name="Kriventseva E.V."/>
            <person name="Kultz D."/>
            <person name="Laforsch C."/>
            <person name="Lindquist E."/>
            <person name="Lopez J."/>
            <person name="Manak J.R."/>
            <person name="Muller J."/>
            <person name="Pangilinan J."/>
            <person name="Patwardhan R.P."/>
            <person name="Pitluck S."/>
            <person name="Pritham E.J."/>
            <person name="Rechtsteiner A."/>
            <person name="Rho M."/>
            <person name="Rogozin I.B."/>
            <person name="Sakarya O."/>
            <person name="Salamov A."/>
            <person name="Schaack S."/>
            <person name="Shapiro H."/>
            <person name="Shiga Y."/>
            <person name="Skalitzky C."/>
            <person name="Smith Z."/>
            <person name="Souvorov A."/>
            <person name="Sung W."/>
            <person name="Tang Z."/>
            <person name="Tsuchiya D."/>
            <person name="Tu H."/>
            <person name="Vos H."/>
            <person name="Wang M."/>
            <person name="Wolf Y.I."/>
            <person name="Yamagata H."/>
            <person name="Yamada T."/>
            <person name="Ye Y."/>
            <person name="Shaw J.R."/>
            <person name="Andrews J."/>
            <person name="Crease T.J."/>
            <person name="Tang H."/>
            <person name="Lucas S.M."/>
            <person name="Robertson H.M."/>
            <person name="Bork P."/>
            <person name="Koonin E.V."/>
            <person name="Zdobnov E.M."/>
            <person name="Grigoriev I.V."/>
            <person name="Lynch M."/>
            <person name="Boore J.L."/>
        </authorList>
    </citation>
    <scope>NUCLEOTIDE SEQUENCE [LARGE SCALE GENOMIC DNA]</scope>
</reference>
<dbReference type="Pfam" id="PF00010">
    <property type="entry name" value="HLH"/>
    <property type="match status" value="1"/>
</dbReference>
<dbReference type="InterPro" id="IPR011598">
    <property type="entry name" value="bHLH_dom"/>
</dbReference>
<dbReference type="InterPro" id="IPR052207">
    <property type="entry name" value="Max-like/E-box_TFs"/>
</dbReference>
<evidence type="ECO:0000256" key="5">
    <source>
        <dbReference type="ARBA" id="ARBA00023242"/>
    </source>
</evidence>
<feature type="domain" description="BHLH" evidence="8">
    <location>
        <begin position="2"/>
        <end position="55"/>
    </location>
</feature>
<keyword evidence="10" id="KW-1185">Reference proteome</keyword>
<feature type="region of interest" description="Disordered" evidence="7">
    <location>
        <begin position="191"/>
        <end position="211"/>
    </location>
</feature>
<gene>
    <name evidence="9" type="ORF">DAPPUDRAFT_56269</name>
</gene>
<dbReference type="SMART" id="SM00353">
    <property type="entry name" value="HLH"/>
    <property type="match status" value="1"/>
</dbReference>
<dbReference type="OMA" id="LNEEMEC"/>
<organism evidence="9 10">
    <name type="scientific">Daphnia pulex</name>
    <name type="common">Water flea</name>
    <dbReference type="NCBI Taxonomy" id="6669"/>
    <lineage>
        <taxon>Eukaryota</taxon>
        <taxon>Metazoa</taxon>
        <taxon>Ecdysozoa</taxon>
        <taxon>Arthropoda</taxon>
        <taxon>Crustacea</taxon>
        <taxon>Branchiopoda</taxon>
        <taxon>Diplostraca</taxon>
        <taxon>Cladocera</taxon>
        <taxon>Anomopoda</taxon>
        <taxon>Daphniidae</taxon>
        <taxon>Daphnia</taxon>
    </lineage>
</organism>
<dbReference type="GO" id="GO:0000981">
    <property type="term" value="F:DNA-binding transcription factor activity, RNA polymerase II-specific"/>
    <property type="evidence" value="ECO:0000318"/>
    <property type="project" value="GO_Central"/>
</dbReference>
<feature type="non-terminal residue" evidence="9">
    <location>
        <position position="211"/>
    </location>
</feature>
<keyword evidence="5" id="KW-0539">Nucleus</keyword>
<dbReference type="GO" id="GO:0005634">
    <property type="term" value="C:nucleus"/>
    <property type="evidence" value="ECO:0000318"/>
    <property type="project" value="GO_Central"/>
</dbReference>
<evidence type="ECO:0000256" key="7">
    <source>
        <dbReference type="SAM" id="MobiDB-lite"/>
    </source>
</evidence>
<dbReference type="InParanoid" id="E9GZ62"/>
<dbReference type="PANTHER" id="PTHR15741">
    <property type="entry name" value="BASIC HELIX-LOOP-HELIX ZIP TRANSCRIPTION FACTOR"/>
    <property type="match status" value="1"/>
</dbReference>
<dbReference type="PhylomeDB" id="E9GZ62"/>
<dbReference type="KEGG" id="dpx:DAPPUDRAFT_56269"/>
<dbReference type="EMBL" id="GL732576">
    <property type="protein sequence ID" value="EFX75287.1"/>
    <property type="molecule type" value="Genomic_DNA"/>
</dbReference>
<feature type="compositionally biased region" description="Polar residues" evidence="7">
    <location>
        <begin position="199"/>
        <end position="211"/>
    </location>
</feature>
<dbReference type="InterPro" id="IPR036638">
    <property type="entry name" value="HLH_DNA-bd_sf"/>
</dbReference>
<evidence type="ECO:0000313" key="10">
    <source>
        <dbReference type="Proteomes" id="UP000000305"/>
    </source>
</evidence>
<evidence type="ECO:0000313" key="9">
    <source>
        <dbReference type="EMBL" id="EFX75287.1"/>
    </source>
</evidence>
<dbReference type="Proteomes" id="UP000000305">
    <property type="component" value="Unassembled WGS sequence"/>
</dbReference>
<dbReference type="SUPFAM" id="SSF47459">
    <property type="entry name" value="HLH, helix-loop-helix DNA-binding domain"/>
    <property type="match status" value="1"/>
</dbReference>
<dbReference type="STRING" id="6669.E9GZ62"/>
<evidence type="ECO:0000259" key="8">
    <source>
        <dbReference type="PROSITE" id="PS50888"/>
    </source>
</evidence>
<evidence type="ECO:0000256" key="6">
    <source>
        <dbReference type="SAM" id="Coils"/>
    </source>
</evidence>
<dbReference type="PROSITE" id="PS50888">
    <property type="entry name" value="BHLH"/>
    <property type="match status" value="1"/>
</dbReference>